<evidence type="ECO:0000256" key="5">
    <source>
        <dbReference type="ARBA" id="ARBA00023136"/>
    </source>
</evidence>
<dbReference type="InterPro" id="IPR000711">
    <property type="entry name" value="ATPase_OSCP/dsu"/>
</dbReference>
<comment type="caution">
    <text evidence="8">The sequence shown here is derived from an EMBL/GenBank/DDBJ whole genome shotgun (WGS) entry which is preliminary data.</text>
</comment>
<sequence length="141" mass="15865">MPKLLPRQYAKILYAVTHEAKDVPKAVGMFAKFLERRRATKKLPVIIAEFLNLVQEKQGILNVKVTTARVLPENKIIELVKKVLVPSGLSRVPREVEGEVAVEINVDATIVGGMIMETSTHRWDASVKNQLVQLNNQLTRK</sequence>
<evidence type="ECO:0000313" key="9">
    <source>
        <dbReference type="Proteomes" id="UP000177040"/>
    </source>
</evidence>
<comment type="subcellular location">
    <subcellularLocation>
        <location evidence="7">Cell membrane</location>
        <topology evidence="7">Peripheral membrane protein</topology>
    </subcellularLocation>
    <subcellularLocation>
        <location evidence="1">Membrane</location>
    </subcellularLocation>
</comment>
<dbReference type="PROSITE" id="PS00389">
    <property type="entry name" value="ATPASE_DELTA"/>
    <property type="match status" value="1"/>
</dbReference>
<dbReference type="InterPro" id="IPR020781">
    <property type="entry name" value="ATPase_OSCP/d_CS"/>
</dbReference>
<evidence type="ECO:0000256" key="3">
    <source>
        <dbReference type="ARBA" id="ARBA00022781"/>
    </source>
</evidence>
<dbReference type="HAMAP" id="MF_01416">
    <property type="entry name" value="ATP_synth_delta_bact"/>
    <property type="match status" value="1"/>
</dbReference>
<keyword evidence="6 7" id="KW-0066">ATP synthesis</keyword>
<evidence type="ECO:0000256" key="7">
    <source>
        <dbReference type="HAMAP-Rule" id="MF_01416"/>
    </source>
</evidence>
<evidence type="ECO:0000256" key="1">
    <source>
        <dbReference type="ARBA" id="ARBA00004370"/>
    </source>
</evidence>
<comment type="function">
    <text evidence="7">F(1)F(0) ATP synthase produces ATP from ADP in the presence of a proton or sodium gradient. F-type ATPases consist of two structural domains, F(1) containing the extramembraneous catalytic core and F(0) containing the membrane proton channel, linked together by a central stalk and a peripheral stalk. During catalysis, ATP synthesis in the catalytic domain of F(1) is coupled via a rotary mechanism of the central stalk subunits to proton translocation.</text>
</comment>
<keyword evidence="3 7" id="KW-0375">Hydrogen ion transport</keyword>
<keyword evidence="7" id="KW-1003">Cell membrane</keyword>
<evidence type="ECO:0000256" key="6">
    <source>
        <dbReference type="ARBA" id="ARBA00023310"/>
    </source>
</evidence>
<evidence type="ECO:0000256" key="4">
    <source>
        <dbReference type="ARBA" id="ARBA00023065"/>
    </source>
</evidence>
<dbReference type="Pfam" id="PF00213">
    <property type="entry name" value="OSCP"/>
    <property type="match status" value="1"/>
</dbReference>
<name>A0A1F6N3G0_9BACT</name>
<accession>A0A1F6N3G0</accession>
<reference evidence="8 9" key="1">
    <citation type="journal article" date="2016" name="Nat. Commun.">
        <title>Thousands of microbial genomes shed light on interconnected biogeochemical processes in an aquifer system.</title>
        <authorList>
            <person name="Anantharaman K."/>
            <person name="Brown C.T."/>
            <person name="Hug L.A."/>
            <person name="Sharon I."/>
            <person name="Castelle C.J."/>
            <person name="Probst A.J."/>
            <person name="Thomas B.C."/>
            <person name="Singh A."/>
            <person name="Wilkins M.J."/>
            <person name="Karaoz U."/>
            <person name="Brodie E.L."/>
            <person name="Williams K.H."/>
            <person name="Hubbard S.S."/>
            <person name="Banfield J.F."/>
        </authorList>
    </citation>
    <scope>NUCLEOTIDE SEQUENCE [LARGE SCALE GENOMIC DNA]</scope>
</reference>
<dbReference type="GO" id="GO:0005886">
    <property type="term" value="C:plasma membrane"/>
    <property type="evidence" value="ECO:0007669"/>
    <property type="project" value="UniProtKB-SubCell"/>
</dbReference>
<protein>
    <recommendedName>
        <fullName evidence="7">ATP synthase subunit delta</fullName>
    </recommendedName>
    <alternativeName>
        <fullName evidence="7">ATP synthase F(1) sector subunit delta</fullName>
    </alternativeName>
    <alternativeName>
        <fullName evidence="7">F-type ATPase subunit delta</fullName>
        <shortName evidence="7">F-ATPase subunit delta</shortName>
    </alternativeName>
</protein>
<organism evidence="8 9">
    <name type="scientific">Candidatus Magasanikbacteria bacterium RIFCSPLOWO2_01_FULL_40_15</name>
    <dbReference type="NCBI Taxonomy" id="1798686"/>
    <lineage>
        <taxon>Bacteria</taxon>
        <taxon>Candidatus Magasanikiibacteriota</taxon>
    </lineage>
</organism>
<evidence type="ECO:0000313" key="8">
    <source>
        <dbReference type="EMBL" id="OGH78240.1"/>
    </source>
</evidence>
<comment type="function">
    <text evidence="7">This protein is part of the stalk that links CF(0) to CF(1). It either transmits conformational changes from CF(0) to CF(1) or is implicated in proton conduction.</text>
</comment>
<proteinExistence type="inferred from homology"/>
<dbReference type="GO" id="GO:0045259">
    <property type="term" value="C:proton-transporting ATP synthase complex"/>
    <property type="evidence" value="ECO:0007669"/>
    <property type="project" value="UniProtKB-KW"/>
</dbReference>
<keyword evidence="2 7" id="KW-0813">Transport</keyword>
<keyword evidence="7" id="KW-0139">CF(1)</keyword>
<dbReference type="AlphaFoldDB" id="A0A1F6N3G0"/>
<dbReference type="GO" id="GO:0046933">
    <property type="term" value="F:proton-transporting ATP synthase activity, rotational mechanism"/>
    <property type="evidence" value="ECO:0007669"/>
    <property type="project" value="UniProtKB-UniRule"/>
</dbReference>
<evidence type="ECO:0000256" key="2">
    <source>
        <dbReference type="ARBA" id="ARBA00022448"/>
    </source>
</evidence>
<dbReference type="Proteomes" id="UP000177040">
    <property type="component" value="Unassembled WGS sequence"/>
</dbReference>
<keyword evidence="5 7" id="KW-0472">Membrane</keyword>
<dbReference type="EMBL" id="MFQH01000015">
    <property type="protein sequence ID" value="OGH78240.1"/>
    <property type="molecule type" value="Genomic_DNA"/>
</dbReference>
<keyword evidence="4 7" id="KW-0406">Ion transport</keyword>
<gene>
    <name evidence="7" type="primary">atpH</name>
    <name evidence="8" type="ORF">A2983_02200</name>
</gene>
<comment type="similarity">
    <text evidence="7">Belongs to the ATPase delta chain family.</text>
</comment>